<name>A0ACC4CLL4_POPAL</name>
<comment type="caution">
    <text evidence="1">The sequence shown here is derived from an EMBL/GenBank/DDBJ whole genome shotgun (WGS) entry which is preliminary data.</text>
</comment>
<proteinExistence type="predicted"/>
<reference evidence="1 2" key="1">
    <citation type="journal article" date="2024" name="Plant Biotechnol. J.">
        <title>Genome and CRISPR/Cas9 system of a widespread forest tree (Populus alba) in the world.</title>
        <authorList>
            <person name="Liu Y.J."/>
            <person name="Jiang P.F."/>
            <person name="Han X.M."/>
            <person name="Li X.Y."/>
            <person name="Wang H.M."/>
            <person name="Wang Y.J."/>
            <person name="Wang X.X."/>
            <person name="Zeng Q.Y."/>
        </authorList>
    </citation>
    <scope>NUCLEOTIDE SEQUENCE [LARGE SCALE GENOMIC DNA]</scope>
    <source>
        <strain evidence="2">cv. PAL-ZL1</strain>
    </source>
</reference>
<keyword evidence="2" id="KW-1185">Reference proteome</keyword>
<accession>A0ACC4CLL4</accession>
<evidence type="ECO:0000313" key="1">
    <source>
        <dbReference type="EMBL" id="KAL3598735.1"/>
    </source>
</evidence>
<sequence>MTFLCLPKFRLLVDWGKGQMEHPPIMDDSENVHPKPSTVLTPFSMLWELDFESVCLLNYYTVHPDKKTDLRILEVMFL</sequence>
<dbReference type="Proteomes" id="UP000309997">
    <property type="component" value="Unassembled WGS sequence"/>
</dbReference>
<organism evidence="1 2">
    <name type="scientific">Populus alba</name>
    <name type="common">White poplar</name>
    <dbReference type="NCBI Taxonomy" id="43335"/>
    <lineage>
        <taxon>Eukaryota</taxon>
        <taxon>Viridiplantae</taxon>
        <taxon>Streptophyta</taxon>
        <taxon>Embryophyta</taxon>
        <taxon>Tracheophyta</taxon>
        <taxon>Spermatophyta</taxon>
        <taxon>Magnoliopsida</taxon>
        <taxon>eudicotyledons</taxon>
        <taxon>Gunneridae</taxon>
        <taxon>Pentapetalae</taxon>
        <taxon>rosids</taxon>
        <taxon>fabids</taxon>
        <taxon>Malpighiales</taxon>
        <taxon>Salicaceae</taxon>
        <taxon>Saliceae</taxon>
        <taxon>Populus</taxon>
    </lineage>
</organism>
<dbReference type="EMBL" id="RCHU02000003">
    <property type="protein sequence ID" value="KAL3598735.1"/>
    <property type="molecule type" value="Genomic_DNA"/>
</dbReference>
<protein>
    <submittedName>
        <fullName evidence="1">Uncharacterized protein</fullName>
    </submittedName>
</protein>
<evidence type="ECO:0000313" key="2">
    <source>
        <dbReference type="Proteomes" id="UP000309997"/>
    </source>
</evidence>
<gene>
    <name evidence="1" type="ORF">D5086_006653</name>
</gene>